<keyword evidence="12" id="KW-1185">Reference proteome</keyword>
<evidence type="ECO:0000256" key="5">
    <source>
        <dbReference type="ARBA" id="ARBA00022777"/>
    </source>
</evidence>
<evidence type="ECO:0000256" key="8">
    <source>
        <dbReference type="ARBA" id="ARBA00048679"/>
    </source>
</evidence>
<accession>A0A2R5GBG1</accession>
<dbReference type="InterPro" id="IPR027417">
    <property type="entry name" value="P-loop_NTPase"/>
</dbReference>
<sequence length="979" mass="109283">MKSYTGYSKGFDDEEEDPGLPPKMASAPAKYGAKKKATRKKPVQQQAASKMSKAPVFKAQVMKKMAYDSDGSNGSIEDDEDHDDVEDNEEGSFVAAKSTMQAKSADLFQAQRTKMAQKAAQPRPDTEGLIDSLVFRRAYQQAVENGDPQPWGWSKLMIIGQGAAGKTSTVRSLLGLDPVETWESTVGVDLKVTSADDWKQRDHAETDFNLMLHKAAAQIVKEGEHPRQAGAKSKGPAPERTSRRFSKTVLGFFGLRRSSAKSAKTGDAAPASEMEEEVDHDGAAQNAAAPPASLMEQEEVARAINLDWARKLTNSEDTPLRFAIWDYGGQDVFYALHHVFLTKYGVYVLVFDMRQILADQESVIEYLRFWLNSVKLHAPNAPIVMVGTYADEVTTDDEYQRIEGILRRDVGTKLLVQVIKDSEARRSFFPMNNASASPTRGEKLRQIIENCAADQDYVKQKVSLRWIRILTDLVEDSAQQYVSMAHVRSLGSSYGVTGEELSHMLRFFNEIGALVHLDANETLSKNVVTQPQWLLNKLSRVIADEMHIESLYYDPELQRLGLAEDFERMRKMGVASYELLDFLWDGDEVDFLIEFMNSAMLLSPWPFNDKREYLVTSLLRDDSDTLAAEQGDGAQAIDPSEFEGGAACALDFSEFYLPDGVFQRLVPICAEYSARDEDSSLPRLSRQSAQIAFGWNEFLLEADHGQDIIRITFKPDAEDVGENIKVIVSMFRALKDNVMQNLKWKLVLFSQKNPAQGADYEDLVGARARKASKVRDTQGRAAKVSEFGIFFQSEETLGSLVSDESGGESSTSTAPADLTQDAAAATSEGFDVFISHKQSSGGDQVAILYEKLQQHGLRVWFDERMPVITKPAMEEGVKHSSAFLLFLSRGVFSSGYVKFELQTALEAGKPIILVHESDTQRLGYSDFGEYIQTAPVFAQEARLFELVESIPFQRRYYLEKPFVDELSKRIRAATAAHTH</sequence>
<dbReference type="OrthoDB" id="205015at2759"/>
<evidence type="ECO:0000313" key="11">
    <source>
        <dbReference type="EMBL" id="GBG25054.1"/>
    </source>
</evidence>
<feature type="region of interest" description="Disordered" evidence="9">
    <location>
        <begin position="261"/>
        <end position="292"/>
    </location>
</feature>
<evidence type="ECO:0000256" key="7">
    <source>
        <dbReference type="ARBA" id="ARBA00047899"/>
    </source>
</evidence>
<dbReference type="Gene3D" id="3.40.50.10140">
    <property type="entry name" value="Toll/interleukin-1 receptor homology (TIR) domain"/>
    <property type="match status" value="1"/>
</dbReference>
<dbReference type="AlphaFoldDB" id="A0A2R5GBG1"/>
<comment type="catalytic activity">
    <reaction evidence="7">
        <text>L-threonyl-[protein] + ATP = O-phospho-L-threonyl-[protein] + ADP + H(+)</text>
        <dbReference type="Rhea" id="RHEA:46608"/>
        <dbReference type="Rhea" id="RHEA-COMP:11060"/>
        <dbReference type="Rhea" id="RHEA-COMP:11605"/>
        <dbReference type="ChEBI" id="CHEBI:15378"/>
        <dbReference type="ChEBI" id="CHEBI:30013"/>
        <dbReference type="ChEBI" id="CHEBI:30616"/>
        <dbReference type="ChEBI" id="CHEBI:61977"/>
        <dbReference type="ChEBI" id="CHEBI:456216"/>
        <dbReference type="EC" id="2.7.11.1"/>
    </reaction>
</comment>
<evidence type="ECO:0000313" key="12">
    <source>
        <dbReference type="Proteomes" id="UP000241890"/>
    </source>
</evidence>
<feature type="compositionally biased region" description="Low complexity" evidence="9">
    <location>
        <begin position="283"/>
        <end position="292"/>
    </location>
</feature>
<gene>
    <name evidence="11" type="ORF">FCC1311_012712</name>
</gene>
<evidence type="ECO:0000256" key="2">
    <source>
        <dbReference type="ARBA" id="ARBA00022679"/>
    </source>
</evidence>
<dbReference type="EMBL" id="BEYU01000011">
    <property type="protein sequence ID" value="GBG25054.1"/>
    <property type="molecule type" value="Genomic_DNA"/>
</dbReference>
<dbReference type="Gene3D" id="3.30.70.1390">
    <property type="entry name" value="ROC domain from the Parkinson's disease-associated leucine-rich repeat kinase 2"/>
    <property type="match status" value="1"/>
</dbReference>
<feature type="compositionally biased region" description="Acidic residues" evidence="9">
    <location>
        <begin position="76"/>
        <end position="90"/>
    </location>
</feature>
<feature type="region of interest" description="Disordered" evidence="9">
    <location>
        <begin position="67"/>
        <end position="92"/>
    </location>
</feature>
<evidence type="ECO:0000256" key="9">
    <source>
        <dbReference type="SAM" id="MobiDB-lite"/>
    </source>
</evidence>
<dbReference type="Gene3D" id="3.40.50.300">
    <property type="entry name" value="P-loop containing nucleotide triphosphate hydrolases"/>
    <property type="match status" value="1"/>
</dbReference>
<dbReference type="InterPro" id="IPR035897">
    <property type="entry name" value="Toll_tir_struct_dom_sf"/>
</dbReference>
<keyword evidence="6" id="KW-0067">ATP-binding</keyword>
<dbReference type="Pfam" id="PF16095">
    <property type="entry name" value="COR-A"/>
    <property type="match status" value="1"/>
</dbReference>
<dbReference type="Proteomes" id="UP000241890">
    <property type="component" value="Unassembled WGS sequence"/>
</dbReference>
<dbReference type="EC" id="2.7.11.1" evidence="1"/>
<dbReference type="GO" id="GO:0005524">
    <property type="term" value="F:ATP binding"/>
    <property type="evidence" value="ECO:0007669"/>
    <property type="project" value="UniProtKB-KW"/>
</dbReference>
<dbReference type="GO" id="GO:0007165">
    <property type="term" value="P:signal transduction"/>
    <property type="evidence" value="ECO:0007669"/>
    <property type="project" value="InterPro"/>
</dbReference>
<dbReference type="InParanoid" id="A0A2R5GBG1"/>
<comment type="catalytic activity">
    <reaction evidence="8">
        <text>L-seryl-[protein] + ATP = O-phospho-L-seryl-[protein] + ADP + H(+)</text>
        <dbReference type="Rhea" id="RHEA:17989"/>
        <dbReference type="Rhea" id="RHEA-COMP:9863"/>
        <dbReference type="Rhea" id="RHEA-COMP:11604"/>
        <dbReference type="ChEBI" id="CHEBI:15378"/>
        <dbReference type="ChEBI" id="CHEBI:29999"/>
        <dbReference type="ChEBI" id="CHEBI:30616"/>
        <dbReference type="ChEBI" id="CHEBI:83421"/>
        <dbReference type="ChEBI" id="CHEBI:456216"/>
        <dbReference type="EC" id="2.7.11.1"/>
    </reaction>
</comment>
<keyword evidence="5 11" id="KW-0418">Kinase</keyword>
<dbReference type="SUPFAM" id="SSF52540">
    <property type="entry name" value="P-loop containing nucleoside triphosphate hydrolases"/>
    <property type="match status" value="1"/>
</dbReference>
<dbReference type="InterPro" id="IPR000157">
    <property type="entry name" value="TIR_dom"/>
</dbReference>
<name>A0A2R5GBG1_9STRA</name>
<organism evidence="11 12">
    <name type="scientific">Hondaea fermentalgiana</name>
    <dbReference type="NCBI Taxonomy" id="2315210"/>
    <lineage>
        <taxon>Eukaryota</taxon>
        <taxon>Sar</taxon>
        <taxon>Stramenopiles</taxon>
        <taxon>Bigyra</taxon>
        <taxon>Labyrinthulomycetes</taxon>
        <taxon>Thraustochytrida</taxon>
        <taxon>Thraustochytriidae</taxon>
        <taxon>Hondaea</taxon>
    </lineage>
</organism>
<dbReference type="Pfam" id="PF13676">
    <property type="entry name" value="TIR_2"/>
    <property type="match status" value="1"/>
</dbReference>
<feature type="compositionally biased region" description="Basic residues" evidence="9">
    <location>
        <begin position="32"/>
        <end position="42"/>
    </location>
</feature>
<feature type="domain" description="Roc" evidence="10">
    <location>
        <begin position="147"/>
        <end position="455"/>
    </location>
</feature>
<dbReference type="SUPFAM" id="SSF52200">
    <property type="entry name" value="Toll/Interleukin receptor TIR domain"/>
    <property type="match status" value="1"/>
</dbReference>
<protein>
    <recommendedName>
        <fullName evidence="1">non-specific serine/threonine protein kinase</fullName>
        <ecNumber evidence="1">2.7.11.1</ecNumber>
    </recommendedName>
</protein>
<dbReference type="InterPro" id="IPR032171">
    <property type="entry name" value="COR-A"/>
</dbReference>
<evidence type="ECO:0000256" key="3">
    <source>
        <dbReference type="ARBA" id="ARBA00022737"/>
    </source>
</evidence>
<feature type="region of interest" description="Disordered" evidence="9">
    <location>
        <begin position="223"/>
        <end position="242"/>
    </location>
</feature>
<dbReference type="PROSITE" id="PS51424">
    <property type="entry name" value="ROC"/>
    <property type="match status" value="1"/>
</dbReference>
<evidence type="ECO:0000256" key="1">
    <source>
        <dbReference type="ARBA" id="ARBA00012513"/>
    </source>
</evidence>
<evidence type="ECO:0000259" key="10">
    <source>
        <dbReference type="PROSITE" id="PS51424"/>
    </source>
</evidence>
<dbReference type="InterPro" id="IPR020859">
    <property type="entry name" value="ROC"/>
</dbReference>
<dbReference type="Pfam" id="PF08477">
    <property type="entry name" value="Roc"/>
    <property type="match status" value="1"/>
</dbReference>
<comment type="caution">
    <text evidence="11">The sequence shown here is derived from an EMBL/GenBank/DDBJ whole genome shotgun (WGS) entry which is preliminary data.</text>
</comment>
<proteinExistence type="predicted"/>
<keyword evidence="3" id="KW-0677">Repeat</keyword>
<reference evidence="11 12" key="1">
    <citation type="submission" date="2017-12" db="EMBL/GenBank/DDBJ databases">
        <title>Sequencing, de novo assembly and annotation of complete genome of a new Thraustochytrid species, strain FCC1311.</title>
        <authorList>
            <person name="Sedici K."/>
            <person name="Godart F."/>
            <person name="Aiese Cigliano R."/>
            <person name="Sanseverino W."/>
            <person name="Barakat M."/>
            <person name="Ortet P."/>
            <person name="Marechal E."/>
            <person name="Cagnac O."/>
            <person name="Amato A."/>
        </authorList>
    </citation>
    <scope>NUCLEOTIDE SEQUENCE [LARGE SCALE GENOMIC DNA]</scope>
</reference>
<dbReference type="GO" id="GO:0016301">
    <property type="term" value="F:kinase activity"/>
    <property type="evidence" value="ECO:0007669"/>
    <property type="project" value="UniProtKB-KW"/>
</dbReference>
<feature type="region of interest" description="Disordered" evidence="9">
    <location>
        <begin position="1"/>
        <end position="55"/>
    </location>
</feature>
<keyword evidence="2" id="KW-0808">Transferase</keyword>
<evidence type="ECO:0000256" key="6">
    <source>
        <dbReference type="ARBA" id="ARBA00022840"/>
    </source>
</evidence>
<keyword evidence="4" id="KW-0547">Nucleotide-binding</keyword>
<evidence type="ECO:0000256" key="4">
    <source>
        <dbReference type="ARBA" id="ARBA00022741"/>
    </source>
</evidence>